<organism evidence="4 5">
    <name type="scientific">Cadophora malorum</name>
    <dbReference type="NCBI Taxonomy" id="108018"/>
    <lineage>
        <taxon>Eukaryota</taxon>
        <taxon>Fungi</taxon>
        <taxon>Dikarya</taxon>
        <taxon>Ascomycota</taxon>
        <taxon>Pezizomycotina</taxon>
        <taxon>Leotiomycetes</taxon>
        <taxon>Helotiales</taxon>
        <taxon>Ploettnerulaceae</taxon>
        <taxon>Cadophora</taxon>
    </lineage>
</organism>
<dbReference type="InterPro" id="IPR058664">
    <property type="entry name" value="ARB_00930-like_C"/>
</dbReference>
<feature type="domain" description="Beta-lactamase-like ARB-00930-like C-terminal" evidence="3">
    <location>
        <begin position="419"/>
        <end position="562"/>
    </location>
</feature>
<gene>
    <name evidence="4" type="ORF">IFR04_013545</name>
</gene>
<evidence type="ECO:0000313" key="5">
    <source>
        <dbReference type="Proteomes" id="UP000664132"/>
    </source>
</evidence>
<dbReference type="OrthoDB" id="10250282at2759"/>
<feature type="chain" id="PRO_5034688502" description="Beta-lactamase-related domain-containing protein" evidence="1">
    <location>
        <begin position="21"/>
        <end position="563"/>
    </location>
</feature>
<dbReference type="Gene3D" id="3.40.710.10">
    <property type="entry name" value="DD-peptidase/beta-lactamase superfamily"/>
    <property type="match status" value="1"/>
</dbReference>
<dbReference type="AlphaFoldDB" id="A0A8H7W177"/>
<proteinExistence type="predicted"/>
<name>A0A8H7W177_9HELO</name>
<dbReference type="InterPro" id="IPR001466">
    <property type="entry name" value="Beta-lactam-related"/>
</dbReference>
<evidence type="ECO:0000256" key="1">
    <source>
        <dbReference type="SAM" id="SignalP"/>
    </source>
</evidence>
<reference evidence="4" key="1">
    <citation type="submission" date="2021-02" db="EMBL/GenBank/DDBJ databases">
        <title>Genome sequence Cadophora malorum strain M34.</title>
        <authorList>
            <person name="Stefanovic E."/>
            <person name="Vu D."/>
            <person name="Scully C."/>
            <person name="Dijksterhuis J."/>
            <person name="Roader J."/>
            <person name="Houbraken J."/>
        </authorList>
    </citation>
    <scope>NUCLEOTIDE SEQUENCE</scope>
    <source>
        <strain evidence="4">M34</strain>
    </source>
</reference>
<accession>A0A8H7W177</accession>
<evidence type="ECO:0000259" key="3">
    <source>
        <dbReference type="Pfam" id="PF26335"/>
    </source>
</evidence>
<feature type="domain" description="Beta-lactamase-related" evidence="2">
    <location>
        <begin position="105"/>
        <end position="396"/>
    </location>
</feature>
<dbReference type="Pfam" id="PF26335">
    <property type="entry name" value="ARB_00930_C"/>
    <property type="match status" value="1"/>
</dbReference>
<dbReference type="PANTHER" id="PTHR22935:SF97">
    <property type="entry name" value="BETA-LACTAMASE-RELATED DOMAIN-CONTAINING PROTEIN"/>
    <property type="match status" value="1"/>
</dbReference>
<keyword evidence="5" id="KW-1185">Reference proteome</keyword>
<evidence type="ECO:0000259" key="2">
    <source>
        <dbReference type="Pfam" id="PF00144"/>
    </source>
</evidence>
<dbReference type="Proteomes" id="UP000664132">
    <property type="component" value="Unassembled WGS sequence"/>
</dbReference>
<dbReference type="InterPro" id="IPR051478">
    <property type="entry name" value="Beta-lactamase-like_AB/R"/>
</dbReference>
<dbReference type="SUPFAM" id="SSF56601">
    <property type="entry name" value="beta-lactamase/transpeptidase-like"/>
    <property type="match status" value="1"/>
</dbReference>
<feature type="signal peptide" evidence="1">
    <location>
        <begin position="1"/>
        <end position="20"/>
    </location>
</feature>
<sequence>MLLLTRLAILGALLPVAIQAKSNCPLLGPDFPAPKALSSSQTFQAAISNLTQLLVQAQSGNTSYGPFDAVNTSYSLELFSIHGIAPLLESHYGAPSLAEAKYGVKTVDSNSVYRIGSMTKLMTVYTALMQCGFNHFDEPITKYIPELQQAAQTLNATSNSLDHPSCDEITLGELSSQPTIGPLASPSTLGLPTLNTSEAALCAGGSFCTREQFFKGFTQRHPVHAPATGAIYSNVAFQLLAYAVENITGKAFPELVEESLFKPLNLTGSSWTVPKDNSTGVVIDATVWNLDFGDETPAGGMYSTLSDLTAISRSILSSSLLTPALTRRWMKPLSLTSGPDYAVGAPWEIRRIHTAPNNRIVDIYTKTGNLPGYDTLLVLVPSLDIGFNILTAGVNTPTNVIMLSNLLSDTIIPAAEAAAREEASAAYAGTYSSTDTALNSSITLALDDSKPGIGLISWVSNGTNMLTPSSFVPGSSVRLYPTGLSRVVEGSTDVDVGFRAVFENLASDGVGGTFTTSCQTWGQVDAVYWGTVGSDEFVVRIGSDGKAKAVSPRALRVDLVRSV</sequence>
<dbReference type="EMBL" id="JAFJYH010000321">
    <property type="protein sequence ID" value="KAG4413320.1"/>
    <property type="molecule type" value="Genomic_DNA"/>
</dbReference>
<evidence type="ECO:0000313" key="4">
    <source>
        <dbReference type="EMBL" id="KAG4413320.1"/>
    </source>
</evidence>
<dbReference type="InterPro" id="IPR012338">
    <property type="entry name" value="Beta-lactam/transpept-like"/>
</dbReference>
<keyword evidence="1" id="KW-0732">Signal</keyword>
<dbReference type="Pfam" id="PF00144">
    <property type="entry name" value="Beta-lactamase"/>
    <property type="match status" value="1"/>
</dbReference>
<dbReference type="PANTHER" id="PTHR22935">
    <property type="entry name" value="PENICILLIN-BINDING PROTEIN"/>
    <property type="match status" value="1"/>
</dbReference>
<comment type="caution">
    <text evidence="4">The sequence shown here is derived from an EMBL/GenBank/DDBJ whole genome shotgun (WGS) entry which is preliminary data.</text>
</comment>
<protein>
    <recommendedName>
        <fullName evidence="6">Beta-lactamase-related domain-containing protein</fullName>
    </recommendedName>
</protein>
<evidence type="ECO:0008006" key="6">
    <source>
        <dbReference type="Google" id="ProtNLM"/>
    </source>
</evidence>